<keyword evidence="13 15" id="KW-1015">Disulfide bond</keyword>
<name>I3UJL1_9PAPI</name>
<evidence type="ECO:0000256" key="13">
    <source>
        <dbReference type="ARBA" id="ARBA00023157"/>
    </source>
</evidence>
<dbReference type="GO" id="GO:0075732">
    <property type="term" value="P:viral penetration into host nucleus"/>
    <property type="evidence" value="ECO:0007669"/>
    <property type="project" value="UniProtKB-KW"/>
</dbReference>
<evidence type="ECO:0000256" key="2">
    <source>
        <dbReference type="ARBA" id="ARBA00022553"/>
    </source>
</evidence>
<dbReference type="GO" id="GO:0046718">
    <property type="term" value="P:symbiont entry into host cell"/>
    <property type="evidence" value="ECO:0007669"/>
    <property type="project" value="UniProtKB-KW"/>
</dbReference>
<dbReference type="GO" id="GO:0005198">
    <property type="term" value="F:structural molecule activity"/>
    <property type="evidence" value="ECO:0007669"/>
    <property type="project" value="UniProtKB-UniRule"/>
</dbReference>
<evidence type="ECO:0000256" key="11">
    <source>
        <dbReference type="ARBA" id="ARBA00023120"/>
    </source>
</evidence>
<keyword evidence="10" id="KW-1039">Host endosome</keyword>
<sequence>MVRARRVPRASAEDLYRTCKLSGTCPEDVVNKIENKTTADRILQIGGAAVFFGGLGIGTGSGRGGATGYTPLGGRTGTGVTLGTGTRVVRPPVPVDAVGATDILPVDALAPSVVPLQEVPPDIPLLEVTPDVPGVPDIPPRVPLDTSSGSSVDEGPVTVTVQAVIEPVPSNPPVRTSVSWSQHSNPAFEVIPSSNNSLGETSSSSNIFVTHANGGVDIGSSDIDALREFRTSTPRDTPVRVGGPRRGGYPRRFIEQVELSDLGTIQDPGPRVVFDFDNPAYDVTLEFEPPPYPEVRGAPDQRFRDVLRLSAPRYEVTDTGHVRVGRHGVRGAVTTRSGVQLGSQAHFYHDVSTLTVPEEIELSALGEHSGTTVIVSGGSDSSMEVVSLDSSSFTSLSLSPQDLEEVLGGIEDLPTFENVRLEFPRGRNRISLDLPSTSLAMPGPIDVGEGVVYVDYPPSDGGGPLGPFGPLPPIIIVDVAVGAGTDYYLHPSLRRKRRRRGRRHFM</sequence>
<keyword evidence="14 15" id="KW-1160">Virus entry into host cell</keyword>
<dbReference type="GO" id="GO:0003677">
    <property type="term" value="F:DNA binding"/>
    <property type="evidence" value="ECO:0007669"/>
    <property type="project" value="UniProtKB-UniRule"/>
</dbReference>
<dbReference type="GO" id="GO:0019028">
    <property type="term" value="C:viral capsid"/>
    <property type="evidence" value="ECO:0007669"/>
    <property type="project" value="UniProtKB-UniRule"/>
</dbReference>
<evidence type="ECO:0000313" key="17">
    <source>
        <dbReference type="Proteomes" id="UP000127820"/>
    </source>
</evidence>
<accession>I3UJL1</accession>
<dbReference type="EMBL" id="JQ754321">
    <property type="protein sequence ID" value="AFK65666.1"/>
    <property type="molecule type" value="Genomic_DNA"/>
</dbReference>
<gene>
    <name evidence="15 16" type="primary">L2</name>
</gene>
<evidence type="ECO:0000256" key="3">
    <source>
        <dbReference type="ARBA" id="ARBA00022561"/>
    </source>
</evidence>
<dbReference type="GO" id="GO:0043657">
    <property type="term" value="C:host cell"/>
    <property type="evidence" value="ECO:0007669"/>
    <property type="project" value="GOC"/>
</dbReference>
<evidence type="ECO:0000313" key="16">
    <source>
        <dbReference type="EMBL" id="AFK65666.1"/>
    </source>
</evidence>
<comment type="subunit">
    <text evidence="15">Interacts with major capsid protein L1. Interacts with E2; this interaction inhibits E2 transcriptional activity but not the DNA replication function E2. Interacts with host HSPA8; this interaction is required for L2 nuclear translocation. Interacts with host importins KPNB2 and KPNB3. Forms a complex with importin alpha2-beta1 heterodimers via interaction with the importin alpha2 adapter. Interacts with host DYNLT1; this interaction is essential for virus intracellular transport during entry. Interacts (via C-terminus) with host retromer subunits VPS35 AND VPS29.</text>
</comment>
<evidence type="ECO:0000256" key="14">
    <source>
        <dbReference type="ARBA" id="ARBA00023296"/>
    </source>
</evidence>
<comment type="function">
    <text evidence="15">Minor protein of the capsid that localizes along the inner surface of the virion, within the central cavities beneath the L1 pentamers. Plays a role in capsid stabilization through interaction with the major capsid protein L1. Once the virion enters the host cell, L2 escorts the genomic DNA into the nucleus by promoting escape from the endosomal compartments and traffic through the host Golgi network. Mechanistically, the C-terminus of L2 possesses a cell-penetrating peptide that protudes from the host endosome, interacts with host cytoplasmic retromer cargo and thereby mediates the capsid delivery to the host trans-Golgi network. Plays a role through its interaction with host dynein in the intracellular microtubule-dependent transport of viral capsid toward the nucleus. Mediates the viral genome import into the nucleus through binding to host importins. Once within the nucleus, L2 localizes viral genomes to host PML bodies in order to activate early gene expression for establishment of infection. Later on, promotes late gene expression by interacting with the viral E2 protein and by inhibiting its transcriptional activation functions. During virion assembly, encapsidates the genome by direct interaction with the viral DNA.</text>
</comment>
<reference evidence="16 17" key="1">
    <citation type="journal article" date="2015" name="Genome Announc.">
        <title>Complete genome sequence of canine papillomavirus virus type 12.</title>
        <authorList>
            <person name="Zhou D."/>
            <person name="Luff J."/>
            <person name="Paul S."/>
            <person name="Alkhilaiwi F."/>
            <person name="Usuda Y."/>
            <person name="Wang N."/>
            <person name="Affolter V."/>
            <person name="Moore P."/>
            <person name="Schlegel R."/>
            <person name="Yuan H."/>
        </authorList>
    </citation>
    <scope>NUCLEOTIDE SEQUENCE [LARGE SCALE GENOMIC DNA]</scope>
    <source>
        <strain evidence="16">Deacon C</strain>
    </source>
</reference>
<feature type="disulfide bond" evidence="15">
    <location>
        <begin position="19"/>
        <end position="25"/>
    </location>
</feature>
<protein>
    <recommendedName>
        <fullName evidence="15">Minor capsid protein L2</fullName>
    </recommendedName>
</protein>
<evidence type="ECO:0000256" key="4">
    <source>
        <dbReference type="ARBA" id="ARBA00022562"/>
    </source>
</evidence>
<organism evidence="16 17">
    <name type="scientific">Canis familiaris papillomavirus 12</name>
    <dbReference type="NCBI Taxonomy" id="1194330"/>
    <lineage>
        <taxon>Viruses</taxon>
        <taxon>Monodnaviria</taxon>
        <taxon>Shotokuvirae</taxon>
        <taxon>Cossaviricota</taxon>
        <taxon>Papovaviricetes</taxon>
        <taxon>Zurhausenvirales</taxon>
        <taxon>Papillomaviridae</taxon>
        <taxon>Firstpapillomavirinae</taxon>
        <taxon>Chipapillomavirus</taxon>
        <taxon>Chipapillomavirus 1</taxon>
    </lineage>
</organism>
<keyword evidence="4 15" id="KW-1048">Host nucleus</keyword>
<evidence type="ECO:0000256" key="8">
    <source>
        <dbReference type="ARBA" id="ARBA00022921"/>
    </source>
</evidence>
<dbReference type="GO" id="GO:0042025">
    <property type="term" value="C:host cell nucleus"/>
    <property type="evidence" value="ECO:0007669"/>
    <property type="project" value="UniProtKB-SubCell"/>
</dbReference>
<keyword evidence="5 15" id="KW-0945">Host-virus interaction</keyword>
<keyword evidence="9 15" id="KW-1177">Microtubular inwards viral transport</keyword>
<comment type="caution">
    <text evidence="15">Lacks conserved residue(s) required for the propagation of feature annotation.</text>
</comment>
<evidence type="ECO:0000256" key="10">
    <source>
        <dbReference type="ARBA" id="ARBA00023046"/>
    </source>
</evidence>
<evidence type="ECO:0000256" key="6">
    <source>
        <dbReference type="ARBA" id="ARBA00022812"/>
    </source>
</evidence>
<keyword evidence="3 15" id="KW-0167">Capsid protein</keyword>
<keyword evidence="1 15" id="KW-1163">Viral penetration into host nucleus</keyword>
<keyword evidence="12 15" id="KW-0238">DNA-binding</keyword>
<evidence type="ECO:0000256" key="12">
    <source>
        <dbReference type="ARBA" id="ARBA00023125"/>
    </source>
</evidence>
<dbReference type="Pfam" id="PF00513">
    <property type="entry name" value="Late_protein_L2"/>
    <property type="match status" value="1"/>
</dbReference>
<proteinExistence type="inferred from homology"/>
<evidence type="ECO:0000256" key="1">
    <source>
        <dbReference type="ARBA" id="ARBA00022524"/>
    </source>
</evidence>
<evidence type="ECO:0000256" key="9">
    <source>
        <dbReference type="ARBA" id="ARBA00022952"/>
    </source>
</evidence>
<keyword evidence="6" id="KW-1040">Host Golgi apparatus</keyword>
<keyword evidence="8 15" id="KW-0426">Late protein</keyword>
<comment type="PTM">
    <text evidence="15">Highly phosphorylated.</text>
</comment>
<keyword evidence="11 15" id="KW-1176">Cytoplasmic inwards viral transport</keyword>
<dbReference type="Proteomes" id="UP000127820">
    <property type="component" value="Segment"/>
</dbReference>
<dbReference type="GO" id="GO:0075521">
    <property type="term" value="P:microtubule-dependent intracellular transport of viral material towards nucleus"/>
    <property type="evidence" value="ECO:0007669"/>
    <property type="project" value="UniProtKB-UniRule"/>
</dbReference>
<keyword evidence="7 15" id="KW-0946">Virion</keyword>
<dbReference type="InterPro" id="IPR000784">
    <property type="entry name" value="Late_L2"/>
</dbReference>
<dbReference type="HAMAP" id="MF_04003">
    <property type="entry name" value="PPV_L2"/>
    <property type="match status" value="1"/>
</dbReference>
<comment type="subcellular location">
    <subcellularLocation>
        <location evidence="15">Virion</location>
    </subcellularLocation>
    <subcellularLocation>
        <location evidence="15">Host nucleus</location>
    </subcellularLocation>
</comment>
<comment type="similarity">
    <text evidence="15">Belongs to the papillomaviridae L2 protein family.</text>
</comment>
<evidence type="ECO:0000256" key="15">
    <source>
        <dbReference type="HAMAP-Rule" id="MF_04003"/>
    </source>
</evidence>
<evidence type="ECO:0000256" key="5">
    <source>
        <dbReference type="ARBA" id="ARBA00022581"/>
    </source>
</evidence>
<keyword evidence="2 15" id="KW-0597">Phosphoprotein</keyword>
<evidence type="ECO:0000256" key="7">
    <source>
        <dbReference type="ARBA" id="ARBA00022844"/>
    </source>
</evidence>